<feature type="region of interest" description="Disordered" evidence="5">
    <location>
        <begin position="314"/>
        <end position="336"/>
    </location>
</feature>
<dbReference type="GO" id="GO:0005737">
    <property type="term" value="C:cytoplasm"/>
    <property type="evidence" value="ECO:0007669"/>
    <property type="project" value="TreeGrafter"/>
</dbReference>
<dbReference type="Bgee" id="FBgn0245593">
    <property type="expression patterns" value="Expressed in male reproductive system and 1 other cell type or tissue"/>
</dbReference>
<sequence>MFKRSCTLLAEIPKQEVLQWLGSIETVLFGTDGVLWNFDDPIKGSVETFNATRNKGKRCFLVTNDSSMVASDMAQKAMCLGLKVGEQEILTSAACISNYLVVKKFKKKVLVVGETGIQEELQKAGIQSVTIDQEAEERKMGQFARNLIVDSDVGAVVVGRDKSFNVSKIVVACTYLLNPKVMFLGTCMDTIYPVCEKRVTVGAAAMVAAIEKSSNRKPLIMGKPNPQMVYKLRQSGVLKPEKTLVIGDRLSSDIIFANNCGFKSLLVGSGAGSLEEAQELKMEGNEKKLMMVPDTFLPSLGHLMEYLCEDEKIKETDEGKAEKKRVDNKGNEAKAA</sequence>
<keyword evidence="4" id="KW-0460">Magnesium</keyword>
<dbReference type="PANTHER" id="PTHR19288">
    <property type="entry name" value="4-NITROPHENYLPHOSPHATASE-RELATED"/>
    <property type="match status" value="1"/>
</dbReference>
<dbReference type="Proteomes" id="UP000001819">
    <property type="component" value="Chromosome 3"/>
</dbReference>
<evidence type="ECO:0000256" key="4">
    <source>
        <dbReference type="PIRSR" id="PIRSR000915-3"/>
    </source>
</evidence>
<feature type="binding site" evidence="3">
    <location>
        <position position="223"/>
    </location>
    <ligand>
        <name>substrate</name>
    </ligand>
</feature>
<dbReference type="Pfam" id="PF13344">
    <property type="entry name" value="Hydrolase_6"/>
    <property type="match status" value="1"/>
</dbReference>
<feature type="binding site" evidence="4">
    <location>
        <position position="32"/>
    </location>
    <ligand>
        <name>Mg(2+)</name>
        <dbReference type="ChEBI" id="CHEBI:18420"/>
    </ligand>
</feature>
<reference evidence="6" key="1">
    <citation type="submission" date="2024-06" db="UniProtKB">
        <authorList>
            <consortium name="RefSeq"/>
        </authorList>
    </citation>
    <scope>NUCLEOTIDE SEQUENCE [LARGE SCALE GENOMIC DNA]</scope>
    <source>
        <strain evidence="6">MV2-25</strain>
    </source>
</reference>
<dbReference type="GeneID" id="6898820"/>
<keyword evidence="4" id="KW-0479">Metal-binding</keyword>
<dbReference type="NCBIfam" id="TIGR01460">
    <property type="entry name" value="HAD-SF-IIA"/>
    <property type="match status" value="1"/>
</dbReference>
<gene>
    <name evidence="7" type="primary">LOC6898820</name>
</gene>
<evidence type="ECO:0000256" key="2">
    <source>
        <dbReference type="PIRSR" id="PIRSR000915-1"/>
    </source>
</evidence>
<dbReference type="AlphaFoldDB" id="A0A6I8V4N4"/>
<reference evidence="7" key="2">
    <citation type="submission" date="2025-08" db="UniProtKB">
        <authorList>
            <consortium name="RefSeq"/>
        </authorList>
    </citation>
    <scope>IDENTIFICATION</scope>
    <source>
        <strain evidence="7">MV-25-SWS-2005</strain>
        <tissue evidence="7">Whole body</tissue>
    </source>
</reference>
<comment type="cofactor">
    <cofactor evidence="4">
        <name>Mg(2+)</name>
        <dbReference type="ChEBI" id="CHEBI:18420"/>
    </cofactor>
    <text evidence="4">Divalent metal ions. Mg(2+) is the most effective.</text>
</comment>
<feature type="active site" description="Proton donor" evidence="2">
    <location>
        <position position="32"/>
    </location>
</feature>
<protein>
    <submittedName>
        <fullName evidence="7">Phosphoglycolate phosphatase 1A, chloroplastic</fullName>
    </submittedName>
</protein>
<dbReference type="InterPro" id="IPR006349">
    <property type="entry name" value="PGP_euk"/>
</dbReference>
<dbReference type="RefSeq" id="XP_002138794.1">
    <property type="nucleotide sequence ID" value="XM_002138758.3"/>
</dbReference>
<dbReference type="Gene3D" id="3.40.50.1000">
    <property type="entry name" value="HAD superfamily/HAD-like"/>
    <property type="match status" value="2"/>
</dbReference>
<dbReference type="Pfam" id="PF13242">
    <property type="entry name" value="Hydrolase_like"/>
    <property type="match status" value="1"/>
</dbReference>
<dbReference type="KEGG" id="dpo:6898820"/>
<evidence type="ECO:0000313" key="7">
    <source>
        <dbReference type="RefSeq" id="XP_002138794.1"/>
    </source>
</evidence>
<accession>A0A6I8V4N4</accession>
<dbReference type="PANTHER" id="PTHR19288:SF93">
    <property type="entry name" value="FI11325P-RELATED"/>
    <property type="match status" value="1"/>
</dbReference>
<evidence type="ECO:0000256" key="5">
    <source>
        <dbReference type="SAM" id="MobiDB-lite"/>
    </source>
</evidence>
<dbReference type="GO" id="GO:0016791">
    <property type="term" value="F:phosphatase activity"/>
    <property type="evidence" value="ECO:0007669"/>
    <property type="project" value="InterPro"/>
</dbReference>
<name>A0A6I8V4N4_DROPS</name>
<dbReference type="InterPro" id="IPR006357">
    <property type="entry name" value="HAD-SF_hydro_IIA"/>
</dbReference>
<evidence type="ECO:0000313" key="6">
    <source>
        <dbReference type="Proteomes" id="UP000001819"/>
    </source>
</evidence>
<evidence type="ECO:0000256" key="3">
    <source>
        <dbReference type="PIRSR" id="PIRSR000915-2"/>
    </source>
</evidence>
<dbReference type="InterPro" id="IPR023214">
    <property type="entry name" value="HAD_sf"/>
</dbReference>
<dbReference type="InterPro" id="IPR036412">
    <property type="entry name" value="HAD-like_sf"/>
</dbReference>
<dbReference type="CDD" id="cd07532">
    <property type="entry name" value="HAD_PNPase_UmpH-like"/>
    <property type="match status" value="1"/>
</dbReference>
<organism evidence="6 7">
    <name type="scientific">Drosophila pseudoobscura pseudoobscura</name>
    <name type="common">Fruit fly</name>
    <dbReference type="NCBI Taxonomy" id="46245"/>
    <lineage>
        <taxon>Eukaryota</taxon>
        <taxon>Metazoa</taxon>
        <taxon>Ecdysozoa</taxon>
        <taxon>Arthropoda</taxon>
        <taxon>Hexapoda</taxon>
        <taxon>Insecta</taxon>
        <taxon>Pterygota</taxon>
        <taxon>Neoptera</taxon>
        <taxon>Endopterygota</taxon>
        <taxon>Diptera</taxon>
        <taxon>Brachycera</taxon>
        <taxon>Muscomorpha</taxon>
        <taxon>Ephydroidea</taxon>
        <taxon>Drosophilidae</taxon>
        <taxon>Drosophila</taxon>
        <taxon>Sophophora</taxon>
    </lineage>
</organism>
<evidence type="ECO:0000256" key="1">
    <source>
        <dbReference type="ARBA" id="ARBA00022801"/>
    </source>
</evidence>
<proteinExistence type="predicted"/>
<dbReference type="OMA" id="GVLWQEN"/>
<dbReference type="NCBIfam" id="TIGR01452">
    <property type="entry name" value="PGP_euk"/>
    <property type="match status" value="1"/>
</dbReference>
<keyword evidence="6" id="KW-1185">Reference proteome</keyword>
<dbReference type="GO" id="GO:0046872">
    <property type="term" value="F:metal ion binding"/>
    <property type="evidence" value="ECO:0007669"/>
    <property type="project" value="UniProtKB-KW"/>
</dbReference>
<dbReference type="PIRSF" id="PIRSF000915">
    <property type="entry name" value="PGP-type_phosphatase"/>
    <property type="match status" value="1"/>
</dbReference>
<keyword evidence="1" id="KW-0378">Hydrolase</keyword>
<feature type="binding site" evidence="4">
    <location>
        <position position="248"/>
    </location>
    <ligand>
        <name>Mg(2+)</name>
        <dbReference type="ChEBI" id="CHEBI:18420"/>
    </ligand>
</feature>
<dbReference type="SUPFAM" id="SSF56784">
    <property type="entry name" value="HAD-like"/>
    <property type="match status" value="1"/>
</dbReference>
<dbReference type="InParanoid" id="A0A6I8V4N4"/>